<proteinExistence type="predicted"/>
<reference evidence="2 3" key="1">
    <citation type="journal article" date="2014" name="Agronomy (Basel)">
        <title>A Draft Genome Sequence for Ensete ventricosum, the Drought-Tolerant Tree Against Hunger.</title>
        <authorList>
            <person name="Harrison J."/>
            <person name="Moore K.A."/>
            <person name="Paszkiewicz K."/>
            <person name="Jones T."/>
            <person name="Grant M."/>
            <person name="Ambacheew D."/>
            <person name="Muzemil S."/>
            <person name="Studholme D.J."/>
        </authorList>
    </citation>
    <scope>NUCLEOTIDE SEQUENCE [LARGE SCALE GENOMIC DNA]</scope>
</reference>
<evidence type="ECO:0000256" key="1">
    <source>
        <dbReference type="SAM" id="MobiDB-lite"/>
    </source>
</evidence>
<organism evidence="2 3">
    <name type="scientific">Ensete ventricosum</name>
    <name type="common">Abyssinian banana</name>
    <name type="synonym">Musa ensete</name>
    <dbReference type="NCBI Taxonomy" id="4639"/>
    <lineage>
        <taxon>Eukaryota</taxon>
        <taxon>Viridiplantae</taxon>
        <taxon>Streptophyta</taxon>
        <taxon>Embryophyta</taxon>
        <taxon>Tracheophyta</taxon>
        <taxon>Spermatophyta</taxon>
        <taxon>Magnoliopsida</taxon>
        <taxon>Liliopsida</taxon>
        <taxon>Zingiberales</taxon>
        <taxon>Musaceae</taxon>
        <taxon>Ensete</taxon>
    </lineage>
</organism>
<gene>
    <name evidence="2" type="ORF">B296_00001670</name>
</gene>
<dbReference type="Proteomes" id="UP000287651">
    <property type="component" value="Unassembled WGS sequence"/>
</dbReference>
<protein>
    <submittedName>
        <fullName evidence="2">Uncharacterized protein</fullName>
    </submittedName>
</protein>
<evidence type="ECO:0000313" key="3">
    <source>
        <dbReference type="Proteomes" id="UP000287651"/>
    </source>
</evidence>
<comment type="caution">
    <text evidence="2">The sequence shown here is derived from an EMBL/GenBank/DDBJ whole genome shotgun (WGS) entry which is preliminary data.</text>
</comment>
<name>A0A427ARP7_ENSVE</name>
<sequence>MPSPVDAKSLRDLKVMKSCHDVASVMTEESLGLIRARIASWNAFDGGGFLKVMWRPTRGVTLLRFSVSAEVQALFPLFFSCYLTAWRGGGALLFDSLGWFQGAMDLDTLRRKPRMSSGKTFSVARAASSPPEVEEVRVEAMSKRLAGRSRDASSVAEPDLLDENLGQLPSGLGVREGSPAPEPGKGALHLAFQSPYGPSHQANLLVSHVSTFTVFALVRPYSIPSRLAGAPLSNGPIDRVHDADRLVTIMGNRASHMEEEIKKLKSEGDLEQLATTQ</sequence>
<dbReference type="AlphaFoldDB" id="A0A427ARP7"/>
<evidence type="ECO:0000313" key="2">
    <source>
        <dbReference type="EMBL" id="RRT78867.1"/>
    </source>
</evidence>
<accession>A0A427ARP7</accession>
<feature type="region of interest" description="Disordered" evidence="1">
    <location>
        <begin position="148"/>
        <end position="184"/>
    </location>
</feature>
<dbReference type="EMBL" id="AMZH03001565">
    <property type="protein sequence ID" value="RRT78867.1"/>
    <property type="molecule type" value="Genomic_DNA"/>
</dbReference>